<dbReference type="HAMAP" id="MF_00165">
    <property type="entry name" value="Thymidylate_kinase"/>
    <property type="match status" value="1"/>
</dbReference>
<comment type="caution">
    <text evidence="13">The sequence shown here is derived from an EMBL/GenBank/DDBJ whole genome shotgun (WGS) entry which is preliminary data.</text>
</comment>
<dbReference type="GO" id="GO:0005829">
    <property type="term" value="C:cytosol"/>
    <property type="evidence" value="ECO:0007669"/>
    <property type="project" value="TreeGrafter"/>
</dbReference>
<dbReference type="FunFam" id="3.40.50.300:FF:000225">
    <property type="entry name" value="Thymidylate kinase"/>
    <property type="match status" value="1"/>
</dbReference>
<dbReference type="GO" id="GO:0005524">
    <property type="term" value="F:ATP binding"/>
    <property type="evidence" value="ECO:0007669"/>
    <property type="project" value="UniProtKB-UniRule"/>
</dbReference>
<evidence type="ECO:0000256" key="7">
    <source>
        <dbReference type="ARBA" id="ARBA00022777"/>
    </source>
</evidence>
<evidence type="ECO:0000256" key="2">
    <source>
        <dbReference type="ARBA" id="ARBA00012980"/>
    </source>
</evidence>
<dbReference type="PANTHER" id="PTHR10344:SF4">
    <property type="entry name" value="UMP-CMP KINASE 2, MITOCHONDRIAL"/>
    <property type="match status" value="1"/>
</dbReference>
<dbReference type="EMBL" id="MOXJ01000005">
    <property type="protein sequence ID" value="PDO11112.1"/>
    <property type="molecule type" value="Genomic_DNA"/>
</dbReference>
<dbReference type="Proteomes" id="UP000243688">
    <property type="component" value="Unassembled WGS sequence"/>
</dbReference>
<evidence type="ECO:0000256" key="11">
    <source>
        <dbReference type="HAMAP-Rule" id="MF_00165"/>
    </source>
</evidence>
<dbReference type="InterPro" id="IPR018094">
    <property type="entry name" value="Thymidylate_kinase"/>
</dbReference>
<organism evidence="13 14">
    <name type="scientific">Candidatus Reconcilbacillus cellulovorans</name>
    <dbReference type="NCBI Taxonomy" id="1906605"/>
    <lineage>
        <taxon>Bacteria</taxon>
        <taxon>Bacillati</taxon>
        <taxon>Bacillota</taxon>
        <taxon>Bacilli</taxon>
        <taxon>Bacillales</taxon>
        <taxon>Paenibacillaceae</taxon>
        <taxon>Candidatus Reconcilbacillus</taxon>
    </lineage>
</organism>
<gene>
    <name evidence="11" type="primary">tmk</name>
    <name evidence="13" type="ORF">BLM47_03735</name>
</gene>
<evidence type="ECO:0000256" key="9">
    <source>
        <dbReference type="ARBA" id="ARBA00048743"/>
    </source>
</evidence>
<dbReference type="PANTHER" id="PTHR10344">
    <property type="entry name" value="THYMIDYLATE KINASE"/>
    <property type="match status" value="1"/>
</dbReference>
<evidence type="ECO:0000313" key="13">
    <source>
        <dbReference type="EMBL" id="PDO11112.1"/>
    </source>
</evidence>
<dbReference type="InterPro" id="IPR027417">
    <property type="entry name" value="P-loop_NTPase"/>
</dbReference>
<keyword evidence="7 11" id="KW-0418">Kinase</keyword>
<dbReference type="GO" id="GO:0006233">
    <property type="term" value="P:dTDP biosynthetic process"/>
    <property type="evidence" value="ECO:0007669"/>
    <property type="project" value="InterPro"/>
</dbReference>
<accession>A0A2A6E2F8</accession>
<evidence type="ECO:0000256" key="10">
    <source>
        <dbReference type="ARBA" id="ARBA00057735"/>
    </source>
</evidence>
<evidence type="ECO:0000313" key="14">
    <source>
        <dbReference type="Proteomes" id="UP000243688"/>
    </source>
</evidence>
<dbReference type="GO" id="GO:0006235">
    <property type="term" value="P:dTTP biosynthetic process"/>
    <property type="evidence" value="ECO:0007669"/>
    <property type="project" value="UniProtKB-UniRule"/>
</dbReference>
<keyword evidence="8 11" id="KW-0067">ATP-binding</keyword>
<feature type="binding site" evidence="11">
    <location>
        <begin position="11"/>
        <end position="18"/>
    </location>
    <ligand>
        <name>ATP</name>
        <dbReference type="ChEBI" id="CHEBI:30616"/>
    </ligand>
</feature>
<dbReference type="Pfam" id="PF02223">
    <property type="entry name" value="Thymidylate_kin"/>
    <property type="match status" value="1"/>
</dbReference>
<dbReference type="GO" id="GO:0004798">
    <property type="term" value="F:dTMP kinase activity"/>
    <property type="evidence" value="ECO:0007669"/>
    <property type="project" value="UniProtKB-UniRule"/>
</dbReference>
<evidence type="ECO:0000256" key="6">
    <source>
        <dbReference type="ARBA" id="ARBA00022741"/>
    </source>
</evidence>
<proteinExistence type="inferred from homology"/>
<evidence type="ECO:0000256" key="3">
    <source>
        <dbReference type="ARBA" id="ARBA00017144"/>
    </source>
</evidence>
<dbReference type="InterPro" id="IPR039430">
    <property type="entry name" value="Thymidylate_kin-like_dom"/>
</dbReference>
<comment type="catalytic activity">
    <reaction evidence="9 11">
        <text>dTMP + ATP = dTDP + ADP</text>
        <dbReference type="Rhea" id="RHEA:13517"/>
        <dbReference type="ChEBI" id="CHEBI:30616"/>
        <dbReference type="ChEBI" id="CHEBI:58369"/>
        <dbReference type="ChEBI" id="CHEBI:63528"/>
        <dbReference type="ChEBI" id="CHEBI:456216"/>
        <dbReference type="EC" id="2.7.4.9"/>
    </reaction>
</comment>
<sequence length="210" mass="23643">MKTGFFLTVEGVDGAGKTTVVAMIRDFLAESGREATITREPGGSPAAERIRGLLLDRSSPPPDPRAEALLYAAARRQHLVDVVIPALRAGRIVVCDRYVDSSLAYQGYARGLGVEEVWSINRFAVEHWMPDLTLYLDVPPETGLARIRRDAARETNRIDLESLDFHRKVRQGYLMLAERHPGRIVTISADRPLEDVFRDVRLFLEKRLFS</sequence>
<keyword evidence="4 11" id="KW-0808">Transferase</keyword>
<dbReference type="GO" id="GO:0006227">
    <property type="term" value="P:dUDP biosynthetic process"/>
    <property type="evidence" value="ECO:0007669"/>
    <property type="project" value="TreeGrafter"/>
</dbReference>
<name>A0A2A6E2F8_9BACL</name>
<dbReference type="CDD" id="cd01672">
    <property type="entry name" value="TMPK"/>
    <property type="match status" value="1"/>
</dbReference>
<comment type="function">
    <text evidence="10 11">Phosphorylation of dTMP to form dTDP in both de novo and salvage pathways of dTTP synthesis.</text>
</comment>
<dbReference type="EC" id="2.7.4.9" evidence="2 11"/>
<protein>
    <recommendedName>
        <fullName evidence="3 11">Thymidylate kinase</fullName>
        <ecNumber evidence="2 11">2.7.4.9</ecNumber>
    </recommendedName>
    <alternativeName>
        <fullName evidence="11">dTMP kinase</fullName>
    </alternativeName>
</protein>
<feature type="domain" description="Thymidylate kinase-like" evidence="12">
    <location>
        <begin position="9"/>
        <end position="199"/>
    </location>
</feature>
<reference evidence="13 14" key="1">
    <citation type="submission" date="2016-12" db="EMBL/GenBank/DDBJ databases">
        <title>Candidatus Reconcilibacillus cellulovorans genome.</title>
        <authorList>
            <person name="Kolinko S."/>
            <person name="Wu Y.-W."/>
            <person name="Tachea F."/>
            <person name="Denzel E."/>
            <person name="Hiras J."/>
            <person name="Baecker N."/>
            <person name="Chan L.J."/>
            <person name="Eichorst S.A."/>
            <person name="Frey D."/>
            <person name="Adams P.D."/>
            <person name="Pray T."/>
            <person name="Tanjore D."/>
            <person name="Petzold C.J."/>
            <person name="Gladden J.M."/>
            <person name="Simmons B.A."/>
            <person name="Singer S.W."/>
        </authorList>
    </citation>
    <scope>NUCLEOTIDE SEQUENCE [LARGE SCALE GENOMIC DNA]</scope>
    <source>
        <strain evidence="13">JTherm</strain>
    </source>
</reference>
<dbReference type="AlphaFoldDB" id="A0A2A6E2F8"/>
<evidence type="ECO:0000259" key="12">
    <source>
        <dbReference type="Pfam" id="PF02223"/>
    </source>
</evidence>
<dbReference type="SUPFAM" id="SSF52540">
    <property type="entry name" value="P-loop containing nucleoside triphosphate hydrolases"/>
    <property type="match status" value="1"/>
</dbReference>
<keyword evidence="6 11" id="KW-0547">Nucleotide-binding</keyword>
<keyword evidence="5 11" id="KW-0545">Nucleotide biosynthesis</keyword>
<comment type="similarity">
    <text evidence="1 11">Belongs to the thymidylate kinase family.</text>
</comment>
<evidence type="ECO:0000256" key="1">
    <source>
        <dbReference type="ARBA" id="ARBA00009776"/>
    </source>
</evidence>
<dbReference type="NCBIfam" id="TIGR00041">
    <property type="entry name" value="DTMP_kinase"/>
    <property type="match status" value="1"/>
</dbReference>
<dbReference type="Gene3D" id="3.40.50.300">
    <property type="entry name" value="P-loop containing nucleotide triphosphate hydrolases"/>
    <property type="match status" value="1"/>
</dbReference>
<evidence type="ECO:0000256" key="8">
    <source>
        <dbReference type="ARBA" id="ARBA00022840"/>
    </source>
</evidence>
<evidence type="ECO:0000256" key="4">
    <source>
        <dbReference type="ARBA" id="ARBA00022679"/>
    </source>
</evidence>
<dbReference type="InterPro" id="IPR018095">
    <property type="entry name" value="Thymidylate_kin_CS"/>
</dbReference>
<dbReference type="PROSITE" id="PS01331">
    <property type="entry name" value="THYMIDYLATE_KINASE"/>
    <property type="match status" value="1"/>
</dbReference>
<evidence type="ECO:0000256" key="5">
    <source>
        <dbReference type="ARBA" id="ARBA00022727"/>
    </source>
</evidence>